<feature type="region of interest" description="Disordered" evidence="1">
    <location>
        <begin position="51"/>
        <end position="71"/>
    </location>
</feature>
<keyword evidence="3" id="KW-1185">Reference proteome</keyword>
<feature type="compositionally biased region" description="Polar residues" evidence="1">
    <location>
        <begin position="59"/>
        <end position="71"/>
    </location>
</feature>
<gene>
    <name evidence="2" type="ORF">F0562_027216</name>
</gene>
<name>A0A5J5B4Q4_9ASTE</name>
<dbReference type="Proteomes" id="UP000325577">
    <property type="component" value="Linkage Group LG15"/>
</dbReference>
<dbReference type="PANTHER" id="PTHR33872">
    <property type="entry name" value="DNA POLYMERASE EPSILON CATALYTIC SUBUNIT A"/>
    <property type="match status" value="1"/>
</dbReference>
<evidence type="ECO:0000313" key="2">
    <source>
        <dbReference type="EMBL" id="KAA8537608.1"/>
    </source>
</evidence>
<dbReference type="PANTHER" id="PTHR33872:SF2">
    <property type="entry name" value="DNA POLYMERASE EPSILON CATALYTIC SUBUNIT A"/>
    <property type="match status" value="1"/>
</dbReference>
<sequence length="142" mass="16168">MGSLMAGWDSNVPDPKLVKLQRNRSSTKEEIETYWRSKKKKEEEHLKAISDLTHRGHDQMQQSANVYERSSSLPSVSMKEYFLDRETEESLEKNGWWISSKWAFLNEPPVIEGPTNKYASQFHIANVAASKSDHAPTGISAS</sequence>
<dbReference type="EMBL" id="CM018038">
    <property type="protein sequence ID" value="KAA8537608.1"/>
    <property type="molecule type" value="Genomic_DNA"/>
</dbReference>
<evidence type="ECO:0000256" key="1">
    <source>
        <dbReference type="SAM" id="MobiDB-lite"/>
    </source>
</evidence>
<proteinExistence type="predicted"/>
<organism evidence="2 3">
    <name type="scientific">Nyssa sinensis</name>
    <dbReference type="NCBI Taxonomy" id="561372"/>
    <lineage>
        <taxon>Eukaryota</taxon>
        <taxon>Viridiplantae</taxon>
        <taxon>Streptophyta</taxon>
        <taxon>Embryophyta</taxon>
        <taxon>Tracheophyta</taxon>
        <taxon>Spermatophyta</taxon>
        <taxon>Magnoliopsida</taxon>
        <taxon>eudicotyledons</taxon>
        <taxon>Gunneridae</taxon>
        <taxon>Pentapetalae</taxon>
        <taxon>asterids</taxon>
        <taxon>Cornales</taxon>
        <taxon>Nyssaceae</taxon>
        <taxon>Nyssa</taxon>
    </lineage>
</organism>
<accession>A0A5J5B4Q4</accession>
<reference evidence="2 3" key="1">
    <citation type="submission" date="2019-09" db="EMBL/GenBank/DDBJ databases">
        <title>A chromosome-level genome assembly of the Chinese tupelo Nyssa sinensis.</title>
        <authorList>
            <person name="Yang X."/>
            <person name="Kang M."/>
            <person name="Yang Y."/>
            <person name="Xiong H."/>
            <person name="Wang M."/>
            <person name="Zhang Z."/>
            <person name="Wang Z."/>
            <person name="Wu H."/>
            <person name="Ma T."/>
            <person name="Liu J."/>
            <person name="Xi Z."/>
        </authorList>
    </citation>
    <scope>NUCLEOTIDE SEQUENCE [LARGE SCALE GENOMIC DNA]</scope>
    <source>
        <strain evidence="2">J267</strain>
        <tissue evidence="2">Leaf</tissue>
    </source>
</reference>
<dbReference type="OrthoDB" id="1858881at2759"/>
<feature type="region of interest" description="Disordered" evidence="1">
    <location>
        <begin position="1"/>
        <end position="24"/>
    </location>
</feature>
<dbReference type="AlphaFoldDB" id="A0A5J5B4Q4"/>
<protein>
    <submittedName>
        <fullName evidence="2">Uncharacterized protein</fullName>
    </submittedName>
</protein>
<evidence type="ECO:0000313" key="3">
    <source>
        <dbReference type="Proteomes" id="UP000325577"/>
    </source>
</evidence>